<feature type="chain" id="PRO_5030941051" description="Galactose oxidase" evidence="1">
    <location>
        <begin position="19"/>
        <end position="157"/>
    </location>
</feature>
<evidence type="ECO:0000256" key="1">
    <source>
        <dbReference type="SAM" id="SignalP"/>
    </source>
</evidence>
<dbReference type="Gene3D" id="2.120.10.80">
    <property type="entry name" value="Kelch-type beta propeller"/>
    <property type="match status" value="1"/>
</dbReference>
<gene>
    <name evidence="2" type="ORF">ENJ10_12595</name>
</gene>
<keyword evidence="1" id="KW-0732">Signal</keyword>
<accession>A0A7V1PWE9</accession>
<dbReference type="SUPFAM" id="SSF117281">
    <property type="entry name" value="Kelch motif"/>
    <property type="match status" value="1"/>
</dbReference>
<dbReference type="AlphaFoldDB" id="A0A7V1PWE9"/>
<sequence>MKFLTAIFILMGSLPLLAQDIPNLPIPLGAGSAEVYQNEIYYFGGSNNWSGSTVYPRIYKFDGQSWAYHDSIPDNNLWDVETVLVGDDVYLISGWPGGPGLLRKYNFTTREWSYLPESPNTSTWGVTAEYLDGHIYLFQPTNGNVYDYNIADSTWTT</sequence>
<feature type="non-terminal residue" evidence="2">
    <location>
        <position position="157"/>
    </location>
</feature>
<evidence type="ECO:0000313" key="2">
    <source>
        <dbReference type="EMBL" id="HED11522.1"/>
    </source>
</evidence>
<protein>
    <recommendedName>
        <fullName evidence="3">Galactose oxidase</fullName>
    </recommendedName>
</protein>
<dbReference type="Proteomes" id="UP000886005">
    <property type="component" value="Unassembled WGS sequence"/>
</dbReference>
<reference evidence="2" key="1">
    <citation type="journal article" date="2020" name="mSystems">
        <title>Genome- and Community-Level Interaction Insights into Carbon Utilization and Element Cycling Functions of Hydrothermarchaeota in Hydrothermal Sediment.</title>
        <authorList>
            <person name="Zhou Z."/>
            <person name="Liu Y."/>
            <person name="Xu W."/>
            <person name="Pan J."/>
            <person name="Luo Z.H."/>
            <person name="Li M."/>
        </authorList>
    </citation>
    <scope>NUCLEOTIDE SEQUENCE [LARGE SCALE GENOMIC DNA]</scope>
    <source>
        <strain evidence="2">HyVt-456</strain>
    </source>
</reference>
<proteinExistence type="predicted"/>
<evidence type="ECO:0008006" key="3">
    <source>
        <dbReference type="Google" id="ProtNLM"/>
    </source>
</evidence>
<dbReference type="InterPro" id="IPR015915">
    <property type="entry name" value="Kelch-typ_b-propeller"/>
</dbReference>
<name>A0A7V1PWE9_CALAY</name>
<feature type="signal peptide" evidence="1">
    <location>
        <begin position="1"/>
        <end position="18"/>
    </location>
</feature>
<comment type="caution">
    <text evidence="2">The sequence shown here is derived from an EMBL/GenBank/DDBJ whole genome shotgun (WGS) entry which is preliminary data.</text>
</comment>
<organism evidence="2">
    <name type="scientific">Caldithrix abyssi</name>
    <dbReference type="NCBI Taxonomy" id="187145"/>
    <lineage>
        <taxon>Bacteria</taxon>
        <taxon>Pseudomonadati</taxon>
        <taxon>Calditrichota</taxon>
        <taxon>Calditrichia</taxon>
        <taxon>Calditrichales</taxon>
        <taxon>Calditrichaceae</taxon>
        <taxon>Caldithrix</taxon>
    </lineage>
</organism>
<dbReference type="EMBL" id="DRLD01000354">
    <property type="protein sequence ID" value="HED11522.1"/>
    <property type="molecule type" value="Genomic_DNA"/>
</dbReference>